<evidence type="ECO:0000256" key="7">
    <source>
        <dbReference type="ARBA" id="ARBA00023136"/>
    </source>
</evidence>
<dbReference type="AlphaFoldDB" id="A0A2S6MUW0"/>
<dbReference type="Pfam" id="PF03600">
    <property type="entry name" value="CitMHS"/>
    <property type="match status" value="1"/>
</dbReference>
<feature type="transmembrane region" description="Helical" evidence="8">
    <location>
        <begin position="220"/>
        <end position="243"/>
    </location>
</feature>
<name>A0A2S6MUW0_9HYPH</name>
<organism evidence="10 11">
    <name type="scientific">Rhodoblastus sphagnicola</name>
    <dbReference type="NCBI Taxonomy" id="333368"/>
    <lineage>
        <taxon>Bacteria</taxon>
        <taxon>Pseudomonadati</taxon>
        <taxon>Pseudomonadota</taxon>
        <taxon>Alphaproteobacteria</taxon>
        <taxon>Hyphomicrobiales</taxon>
        <taxon>Rhodoblastaceae</taxon>
        <taxon>Rhodoblastus</taxon>
    </lineage>
</organism>
<evidence type="ECO:0000313" key="11">
    <source>
        <dbReference type="Proteomes" id="UP000239089"/>
    </source>
</evidence>
<evidence type="ECO:0000259" key="9">
    <source>
        <dbReference type="Pfam" id="PF03600"/>
    </source>
</evidence>
<keyword evidence="5 8" id="KW-0812">Transmembrane</keyword>
<dbReference type="CDD" id="cd01117">
    <property type="entry name" value="YbiR_permease"/>
    <property type="match status" value="1"/>
</dbReference>
<feature type="transmembrane region" description="Helical" evidence="8">
    <location>
        <begin position="50"/>
        <end position="69"/>
    </location>
</feature>
<gene>
    <name evidence="10" type="ORF">CCR94_23100</name>
</gene>
<feature type="transmembrane region" description="Helical" evidence="8">
    <location>
        <begin position="140"/>
        <end position="170"/>
    </location>
</feature>
<dbReference type="PANTHER" id="PTHR43302:SF5">
    <property type="entry name" value="TRANSPORTER ARSB-RELATED"/>
    <property type="match status" value="1"/>
</dbReference>
<keyword evidence="6 8" id="KW-1133">Transmembrane helix</keyword>
<keyword evidence="3" id="KW-0813">Transport</keyword>
<comment type="caution">
    <text evidence="10">The sequence shown here is derived from an EMBL/GenBank/DDBJ whole genome shotgun (WGS) entry which is preliminary data.</text>
</comment>
<accession>A0A2S6MUW0</accession>
<keyword evidence="11" id="KW-1185">Reference proteome</keyword>
<comment type="similarity">
    <text evidence="2">Belongs to the CitM (TC 2.A.11) transporter family.</text>
</comment>
<evidence type="ECO:0000256" key="6">
    <source>
        <dbReference type="ARBA" id="ARBA00022989"/>
    </source>
</evidence>
<dbReference type="GO" id="GO:0005886">
    <property type="term" value="C:plasma membrane"/>
    <property type="evidence" value="ECO:0007669"/>
    <property type="project" value="UniProtKB-SubCell"/>
</dbReference>
<comment type="subcellular location">
    <subcellularLocation>
        <location evidence="1">Cell membrane</location>
        <topology evidence="1">Multi-pass membrane protein</topology>
    </subcellularLocation>
</comment>
<feature type="transmembrane region" description="Helical" evidence="8">
    <location>
        <begin position="355"/>
        <end position="376"/>
    </location>
</feature>
<dbReference type="EMBL" id="NHSJ01000136">
    <property type="protein sequence ID" value="PPQ26151.1"/>
    <property type="molecule type" value="Genomic_DNA"/>
</dbReference>
<feature type="transmembrane region" description="Helical" evidence="8">
    <location>
        <begin position="12"/>
        <end position="30"/>
    </location>
</feature>
<dbReference type="OrthoDB" id="9774335at2"/>
<dbReference type="InterPro" id="IPR000802">
    <property type="entry name" value="Arsenical_pump_ArsB"/>
</dbReference>
<dbReference type="Proteomes" id="UP000239089">
    <property type="component" value="Unassembled WGS sequence"/>
</dbReference>
<keyword evidence="4" id="KW-1003">Cell membrane</keyword>
<dbReference type="InterPro" id="IPR004680">
    <property type="entry name" value="Cit_transptr-like_dom"/>
</dbReference>
<evidence type="ECO:0000256" key="8">
    <source>
        <dbReference type="SAM" id="Phobius"/>
    </source>
</evidence>
<feature type="domain" description="Citrate transporter-like" evidence="9">
    <location>
        <begin position="64"/>
        <end position="397"/>
    </location>
</feature>
<dbReference type="PRINTS" id="PR00758">
    <property type="entry name" value="ARSENICPUMP"/>
</dbReference>
<dbReference type="PANTHER" id="PTHR43302">
    <property type="entry name" value="TRANSPORTER ARSB-RELATED"/>
    <property type="match status" value="1"/>
</dbReference>
<proteinExistence type="inferred from homology"/>
<evidence type="ECO:0000256" key="3">
    <source>
        <dbReference type="ARBA" id="ARBA00022448"/>
    </source>
</evidence>
<keyword evidence="7 8" id="KW-0472">Membrane</keyword>
<protein>
    <submittedName>
        <fullName evidence="10">Anion transporter</fullName>
    </submittedName>
</protein>
<evidence type="ECO:0000256" key="4">
    <source>
        <dbReference type="ARBA" id="ARBA00022475"/>
    </source>
</evidence>
<evidence type="ECO:0000256" key="2">
    <source>
        <dbReference type="ARBA" id="ARBA00009843"/>
    </source>
</evidence>
<evidence type="ECO:0000313" key="10">
    <source>
        <dbReference type="EMBL" id="PPQ26151.1"/>
    </source>
</evidence>
<evidence type="ECO:0000256" key="5">
    <source>
        <dbReference type="ARBA" id="ARBA00022692"/>
    </source>
</evidence>
<feature type="transmembrane region" description="Helical" evidence="8">
    <location>
        <begin position="313"/>
        <end position="335"/>
    </location>
</feature>
<feature type="transmembrane region" description="Helical" evidence="8">
    <location>
        <begin position="388"/>
        <end position="412"/>
    </location>
</feature>
<sequence length="450" mass="47370">MRQKAPDRNRWPIVLSVVLVGVVVAIALVAALAPEILPAEDPVGGEGRKVAAGVIFIGSYLALALGRIPGLSIDRAGIALVGAGLMVASGALSMEDAYRAVDLDTITLLLGMMIVVASLRLSGFFALANAWIMAHARRPLLLLGAIVATSGVFSAFLVNDAICLVLAPLVLELTLALGRRPIPYLLAVAMASNIGSTATITGNPQNIMIGSFSHIPYVEFAFALAPIALVGLVLTVALIALFYRDEFFGEARLEAAPIKVAFNRFLVVRAALATLVLIAAFFAGVAPAKAAIIIGGLLLLTRRVKSRRIYAQIDWSLLLMFAGLFIIVVGAQHALLTPDLIAGVGRLHLDRIPALGAVTAVLSNIVSNVPAVLMLKPFVEPLGNPDKAWLVVAMASTLAGNFTVLGSIANLIVVQRASASGVTISFWDYFKIGAPLTLITLLIGTLWLWL</sequence>
<reference evidence="10 11" key="1">
    <citation type="journal article" date="2018" name="Arch. Microbiol.">
        <title>New insights into the metabolic potential of the phototrophic purple bacterium Rhodopila globiformis DSM 161(T) from its draft genome sequence and evidence for a vanadium-dependent nitrogenase.</title>
        <authorList>
            <person name="Imhoff J.F."/>
            <person name="Rahn T."/>
            <person name="Kunzel S."/>
            <person name="Neulinger S.C."/>
        </authorList>
    </citation>
    <scope>NUCLEOTIDE SEQUENCE [LARGE SCALE GENOMIC DNA]</scope>
    <source>
        <strain evidence="10 11">DSM 16996</strain>
    </source>
</reference>
<evidence type="ECO:0000256" key="1">
    <source>
        <dbReference type="ARBA" id="ARBA00004651"/>
    </source>
</evidence>
<feature type="transmembrane region" description="Helical" evidence="8">
    <location>
        <begin position="432"/>
        <end position="449"/>
    </location>
</feature>
<feature type="transmembrane region" description="Helical" evidence="8">
    <location>
        <begin position="106"/>
        <end position="128"/>
    </location>
</feature>
<feature type="transmembrane region" description="Helical" evidence="8">
    <location>
        <begin position="76"/>
        <end position="94"/>
    </location>
</feature>
<dbReference type="GO" id="GO:0015105">
    <property type="term" value="F:arsenite transmembrane transporter activity"/>
    <property type="evidence" value="ECO:0007669"/>
    <property type="project" value="InterPro"/>
</dbReference>
<feature type="transmembrane region" description="Helical" evidence="8">
    <location>
        <begin position="270"/>
        <end position="301"/>
    </location>
</feature>